<protein>
    <submittedName>
        <fullName evidence="2">Uncharacterized protein</fullName>
    </submittedName>
</protein>
<evidence type="ECO:0000313" key="3">
    <source>
        <dbReference type="Proteomes" id="UP000807342"/>
    </source>
</evidence>
<feature type="transmembrane region" description="Helical" evidence="1">
    <location>
        <begin position="143"/>
        <end position="167"/>
    </location>
</feature>
<keyword evidence="3" id="KW-1185">Reference proteome</keyword>
<dbReference type="EMBL" id="MU151493">
    <property type="protein sequence ID" value="KAF9443300.1"/>
    <property type="molecule type" value="Genomic_DNA"/>
</dbReference>
<comment type="caution">
    <text evidence="2">The sequence shown here is derived from an EMBL/GenBank/DDBJ whole genome shotgun (WGS) entry which is preliminary data.</text>
</comment>
<dbReference type="AlphaFoldDB" id="A0A9P5X4Y6"/>
<feature type="transmembrane region" description="Helical" evidence="1">
    <location>
        <begin position="12"/>
        <end position="27"/>
    </location>
</feature>
<gene>
    <name evidence="2" type="ORF">P691DRAFT_809191</name>
</gene>
<keyword evidence="1" id="KW-1133">Transmembrane helix</keyword>
<organism evidence="2 3">
    <name type="scientific">Macrolepiota fuliginosa MF-IS2</name>
    <dbReference type="NCBI Taxonomy" id="1400762"/>
    <lineage>
        <taxon>Eukaryota</taxon>
        <taxon>Fungi</taxon>
        <taxon>Dikarya</taxon>
        <taxon>Basidiomycota</taxon>
        <taxon>Agaricomycotina</taxon>
        <taxon>Agaricomycetes</taxon>
        <taxon>Agaricomycetidae</taxon>
        <taxon>Agaricales</taxon>
        <taxon>Agaricineae</taxon>
        <taxon>Agaricaceae</taxon>
        <taxon>Macrolepiota</taxon>
    </lineage>
</organism>
<reference evidence="2" key="1">
    <citation type="submission" date="2020-11" db="EMBL/GenBank/DDBJ databases">
        <authorList>
            <consortium name="DOE Joint Genome Institute"/>
            <person name="Ahrendt S."/>
            <person name="Riley R."/>
            <person name="Andreopoulos W."/>
            <person name="Labutti K."/>
            <person name="Pangilinan J."/>
            <person name="Ruiz-Duenas F.J."/>
            <person name="Barrasa J.M."/>
            <person name="Sanchez-Garcia M."/>
            <person name="Camarero S."/>
            <person name="Miyauchi S."/>
            <person name="Serrano A."/>
            <person name="Linde D."/>
            <person name="Babiker R."/>
            <person name="Drula E."/>
            <person name="Ayuso-Fernandez I."/>
            <person name="Pacheco R."/>
            <person name="Padilla G."/>
            <person name="Ferreira P."/>
            <person name="Barriuso J."/>
            <person name="Kellner H."/>
            <person name="Castanera R."/>
            <person name="Alfaro M."/>
            <person name="Ramirez L."/>
            <person name="Pisabarro A.G."/>
            <person name="Kuo A."/>
            <person name="Tritt A."/>
            <person name="Lipzen A."/>
            <person name="He G."/>
            <person name="Yan M."/>
            <person name="Ng V."/>
            <person name="Cullen D."/>
            <person name="Martin F."/>
            <person name="Rosso M.-N."/>
            <person name="Henrissat B."/>
            <person name="Hibbett D."/>
            <person name="Martinez A.T."/>
            <person name="Grigoriev I.V."/>
        </authorList>
    </citation>
    <scope>NUCLEOTIDE SEQUENCE</scope>
    <source>
        <strain evidence="2">MF-IS2</strain>
    </source>
</reference>
<name>A0A9P5X4Y6_9AGAR</name>
<evidence type="ECO:0000313" key="2">
    <source>
        <dbReference type="EMBL" id="KAF9443300.1"/>
    </source>
</evidence>
<evidence type="ECO:0000256" key="1">
    <source>
        <dbReference type="SAM" id="Phobius"/>
    </source>
</evidence>
<sequence>MLSQTSPVTRTFWTAWMALHLFLPNVYRMRYKYLRTLASRGGYSGSYRNYMQIGDEWCRQATRLHNHWKVLRGLFIVMLSVTMPYMGVIKAPTHSLTFIFGSMSFFYSFTGVIIAHVYVGNSDDLQKSVIIDYWLKASRNPDYWFWTLLSLPAFWFTASLSSFLAFIFSSAWEDIPQGTPNHPPTPLHLVILCLAASWAGLHFVMIILTLHRVEKLSAFDF</sequence>
<feature type="transmembrane region" description="Helical" evidence="1">
    <location>
        <begin position="187"/>
        <end position="210"/>
    </location>
</feature>
<feature type="transmembrane region" description="Helical" evidence="1">
    <location>
        <begin position="95"/>
        <end position="119"/>
    </location>
</feature>
<accession>A0A9P5X4Y6</accession>
<dbReference type="Proteomes" id="UP000807342">
    <property type="component" value="Unassembled WGS sequence"/>
</dbReference>
<proteinExistence type="predicted"/>
<feature type="transmembrane region" description="Helical" evidence="1">
    <location>
        <begin position="70"/>
        <end position="89"/>
    </location>
</feature>
<keyword evidence="1" id="KW-0472">Membrane</keyword>
<keyword evidence="1" id="KW-0812">Transmembrane</keyword>